<dbReference type="EMBL" id="MTHD01000003">
    <property type="protein sequence ID" value="OMG53539.1"/>
    <property type="molecule type" value="Genomic_DNA"/>
</dbReference>
<dbReference type="NCBIfam" id="TIGR00254">
    <property type="entry name" value="GGDEF"/>
    <property type="match status" value="1"/>
</dbReference>
<dbReference type="Gene3D" id="3.20.20.450">
    <property type="entry name" value="EAL domain"/>
    <property type="match status" value="1"/>
</dbReference>
<dbReference type="PROSITE" id="PS50887">
    <property type="entry name" value="GGDEF"/>
    <property type="match status" value="1"/>
</dbReference>
<dbReference type="SMART" id="SM00091">
    <property type="entry name" value="PAS"/>
    <property type="match status" value="3"/>
</dbReference>
<dbReference type="Pfam" id="PF00990">
    <property type="entry name" value="GGDEF"/>
    <property type="match status" value="1"/>
</dbReference>
<evidence type="ECO:0000256" key="1">
    <source>
        <dbReference type="ARBA" id="ARBA00051114"/>
    </source>
</evidence>
<dbReference type="InterPro" id="IPR052155">
    <property type="entry name" value="Biofilm_reg_signaling"/>
</dbReference>
<feature type="domain" description="PAC" evidence="3">
    <location>
        <begin position="344"/>
        <end position="397"/>
    </location>
</feature>
<dbReference type="Gene3D" id="3.30.450.20">
    <property type="entry name" value="PAS domain"/>
    <property type="match status" value="3"/>
</dbReference>
<dbReference type="CDD" id="cd00130">
    <property type="entry name" value="PAS"/>
    <property type="match status" value="2"/>
</dbReference>
<dbReference type="Pfam" id="PF00563">
    <property type="entry name" value="EAL"/>
    <property type="match status" value="1"/>
</dbReference>
<dbReference type="PROSITE" id="PS50112">
    <property type="entry name" value="PAS"/>
    <property type="match status" value="1"/>
</dbReference>
<dbReference type="GO" id="GO:0071732">
    <property type="term" value="P:cellular response to nitric oxide"/>
    <property type="evidence" value="ECO:0007669"/>
    <property type="project" value="UniProtKB-ARBA"/>
</dbReference>
<organism evidence="6 7">
    <name type="scientific">Azonexus hydrophilus</name>
    <dbReference type="NCBI Taxonomy" id="418702"/>
    <lineage>
        <taxon>Bacteria</taxon>
        <taxon>Pseudomonadati</taxon>
        <taxon>Pseudomonadota</taxon>
        <taxon>Betaproteobacteria</taxon>
        <taxon>Rhodocyclales</taxon>
        <taxon>Azonexaceae</taxon>
        <taxon>Azonexus</taxon>
    </lineage>
</organism>
<dbReference type="InterPro" id="IPR035965">
    <property type="entry name" value="PAS-like_dom_sf"/>
</dbReference>
<dbReference type="SUPFAM" id="SSF55073">
    <property type="entry name" value="Nucleotide cyclase"/>
    <property type="match status" value="1"/>
</dbReference>
<dbReference type="SUPFAM" id="SSF55785">
    <property type="entry name" value="PYP-like sensor domain (PAS domain)"/>
    <property type="match status" value="3"/>
</dbReference>
<evidence type="ECO:0000313" key="6">
    <source>
        <dbReference type="EMBL" id="OMG53539.1"/>
    </source>
</evidence>
<dbReference type="SMART" id="SM00267">
    <property type="entry name" value="GGDEF"/>
    <property type="match status" value="1"/>
</dbReference>
<dbReference type="InterPro" id="IPR000014">
    <property type="entry name" value="PAS"/>
</dbReference>
<dbReference type="NCBIfam" id="TIGR00229">
    <property type="entry name" value="sensory_box"/>
    <property type="match status" value="2"/>
</dbReference>
<dbReference type="Pfam" id="PF13426">
    <property type="entry name" value="PAS_9"/>
    <property type="match status" value="1"/>
</dbReference>
<dbReference type="InterPro" id="IPR000160">
    <property type="entry name" value="GGDEF_dom"/>
</dbReference>
<dbReference type="GO" id="GO:0071111">
    <property type="term" value="F:cyclic-guanylate-specific phosphodiesterase activity"/>
    <property type="evidence" value="ECO:0007669"/>
    <property type="project" value="UniProtKB-EC"/>
</dbReference>
<evidence type="ECO:0000259" key="5">
    <source>
        <dbReference type="PROSITE" id="PS50887"/>
    </source>
</evidence>
<dbReference type="PANTHER" id="PTHR44757">
    <property type="entry name" value="DIGUANYLATE CYCLASE DGCP"/>
    <property type="match status" value="1"/>
</dbReference>
<dbReference type="Proteomes" id="UP000187526">
    <property type="component" value="Unassembled WGS sequence"/>
</dbReference>
<accession>A0A1R1I4I1</accession>
<reference evidence="6 7" key="1">
    <citation type="submission" date="2016-10" db="EMBL/GenBank/DDBJ databases">
        <title>Alkaliphiles isolated from bioreactors.</title>
        <authorList>
            <person name="Salah Z."/>
            <person name="Rout S.P."/>
            <person name="Humphreys P.N."/>
        </authorList>
    </citation>
    <scope>NUCLEOTIDE SEQUENCE [LARGE SCALE GENOMIC DNA]</scope>
    <source>
        <strain evidence="6 7">ZS02</strain>
    </source>
</reference>
<feature type="domain" description="EAL" evidence="4">
    <location>
        <begin position="571"/>
        <end position="825"/>
    </location>
</feature>
<dbReference type="InterPro" id="IPR001633">
    <property type="entry name" value="EAL_dom"/>
</dbReference>
<dbReference type="FunFam" id="3.20.20.450:FF:000001">
    <property type="entry name" value="Cyclic di-GMP phosphodiesterase yahA"/>
    <property type="match status" value="1"/>
</dbReference>
<dbReference type="FunFam" id="3.30.70.270:FF:000001">
    <property type="entry name" value="Diguanylate cyclase domain protein"/>
    <property type="match status" value="1"/>
</dbReference>
<evidence type="ECO:0000259" key="2">
    <source>
        <dbReference type="PROSITE" id="PS50112"/>
    </source>
</evidence>
<dbReference type="InterPro" id="IPR029787">
    <property type="entry name" value="Nucleotide_cyclase"/>
</dbReference>
<dbReference type="SMART" id="SM00052">
    <property type="entry name" value="EAL"/>
    <property type="match status" value="1"/>
</dbReference>
<sequence length="828" mass="92422">MLNIDDNLSAIDDSRLRLAYLQAVVSSLPQGISVFDEQLRLRVWNEGFIEMLELPPEIVVDGVSFSDLIRIPAQRGEYGPGDPEDHVRRITTLAQDFQPHRFERTRPSGRTHLVHGEPLLINGKLTGFVTTYTDITERKSAEEQLRHQHALLETVIEAIPCAVTLFDKNLNLLLHNREFQQLLGLPDRLFEQTPVSMERIFRFNAERGEYGPGESESIVRALLARARHPVAHHFERTRPNGQTVDVRGVPLDDGSFVTIYTDVTERRASAERDQLAQVVFNHTPAGIVVTDENYLVLSINPAAASMTGRSANELIGSPVFELMLADDSWRKEQLLGTLGLHGAWRGEVPMRRRDGESFPASLRTNRVEESSGGLARHYIWIFADITERKEAEARMQHIAQHDSLTGLPNRLALLMRLGQLLPEARRHEWKVGIMFIDLDRFKIINDTLGHQVGDELLREVACRLSSVVRETDFVARLGGDEFVVILPGIANPADTALVASKIVNALSTPIEAEGHELHTSPSIGISLFPDDGPDGDSILKNADTAMYHAKSAGRNNYQFFAADMNQIATERLDIERKLRHAISRNELALVYQPQFRADSSRPTGVEALLRWHHPTDGMISPDRFIPVAEETGMIVEIGDWVMLTACREMKHWIDNGLKPLRVAVNVSARQLRRRDFCETVAGALAESGLPAELLELEITESSVMENPQEAIHILERIGRMGISLAIDDFGTGYSSLAYLKLFPIDHLKIDRSFVRDIEHDLNDRAIAFGTIALAHSLGLNVIAEGVETADQLELLRANGCDEVQGYLFSKPLTSGAAFAFLHAAHPAE</sequence>
<evidence type="ECO:0000259" key="3">
    <source>
        <dbReference type="PROSITE" id="PS50113"/>
    </source>
</evidence>
<dbReference type="AlphaFoldDB" id="A0A1R1I4I1"/>
<dbReference type="InterPro" id="IPR001610">
    <property type="entry name" value="PAC"/>
</dbReference>
<dbReference type="InterPro" id="IPR043128">
    <property type="entry name" value="Rev_trsase/Diguanyl_cyclase"/>
</dbReference>
<dbReference type="InterPro" id="IPR000700">
    <property type="entry name" value="PAS-assoc_C"/>
</dbReference>
<feature type="domain" description="GGDEF" evidence="5">
    <location>
        <begin position="429"/>
        <end position="562"/>
    </location>
</feature>
<gene>
    <name evidence="6" type="ORF">BJN45_08800</name>
</gene>
<proteinExistence type="predicted"/>
<comment type="catalytic activity">
    <reaction evidence="1">
        <text>3',3'-c-di-GMP + H2O = 5'-phosphoguanylyl(3'-&gt;5')guanosine + H(+)</text>
        <dbReference type="Rhea" id="RHEA:24902"/>
        <dbReference type="ChEBI" id="CHEBI:15377"/>
        <dbReference type="ChEBI" id="CHEBI:15378"/>
        <dbReference type="ChEBI" id="CHEBI:58754"/>
        <dbReference type="ChEBI" id="CHEBI:58805"/>
        <dbReference type="EC" id="3.1.4.52"/>
    </reaction>
    <physiologicalReaction direction="left-to-right" evidence="1">
        <dbReference type="Rhea" id="RHEA:24903"/>
    </physiologicalReaction>
</comment>
<evidence type="ECO:0000313" key="7">
    <source>
        <dbReference type="Proteomes" id="UP000187526"/>
    </source>
</evidence>
<dbReference type="PROSITE" id="PS50113">
    <property type="entry name" value="PAC"/>
    <property type="match status" value="1"/>
</dbReference>
<dbReference type="STRING" id="418702.BJN45_08800"/>
<protein>
    <submittedName>
        <fullName evidence="6">GGDEF domain-containing protein</fullName>
    </submittedName>
</protein>
<dbReference type="Pfam" id="PF12860">
    <property type="entry name" value="PAS_7"/>
    <property type="match status" value="2"/>
</dbReference>
<name>A0A1R1I4I1_9RHOO</name>
<dbReference type="SMART" id="SM00086">
    <property type="entry name" value="PAC"/>
    <property type="match status" value="2"/>
</dbReference>
<feature type="domain" description="PAS" evidence="2">
    <location>
        <begin position="272"/>
        <end position="327"/>
    </location>
</feature>
<keyword evidence="7" id="KW-1185">Reference proteome</keyword>
<dbReference type="SUPFAM" id="SSF141868">
    <property type="entry name" value="EAL domain-like"/>
    <property type="match status" value="1"/>
</dbReference>
<dbReference type="InterPro" id="IPR035919">
    <property type="entry name" value="EAL_sf"/>
</dbReference>
<dbReference type="PANTHER" id="PTHR44757:SF2">
    <property type="entry name" value="BIOFILM ARCHITECTURE MAINTENANCE PROTEIN MBAA"/>
    <property type="match status" value="1"/>
</dbReference>
<comment type="caution">
    <text evidence="6">The sequence shown here is derived from an EMBL/GenBank/DDBJ whole genome shotgun (WGS) entry which is preliminary data.</text>
</comment>
<evidence type="ECO:0000259" key="4">
    <source>
        <dbReference type="PROSITE" id="PS50883"/>
    </source>
</evidence>
<dbReference type="CDD" id="cd01948">
    <property type="entry name" value="EAL"/>
    <property type="match status" value="1"/>
</dbReference>
<dbReference type="PROSITE" id="PS50883">
    <property type="entry name" value="EAL"/>
    <property type="match status" value="1"/>
</dbReference>
<dbReference type="CDD" id="cd01949">
    <property type="entry name" value="GGDEF"/>
    <property type="match status" value="1"/>
</dbReference>
<dbReference type="Gene3D" id="3.30.70.270">
    <property type="match status" value="1"/>
</dbReference>